<feature type="region of interest" description="Disordered" evidence="2">
    <location>
        <begin position="1"/>
        <end position="44"/>
    </location>
</feature>
<evidence type="ECO:0000256" key="2">
    <source>
        <dbReference type="SAM" id="MobiDB-lite"/>
    </source>
</evidence>
<dbReference type="PANTHER" id="PTHR48125:SF12">
    <property type="entry name" value="AT HOOK TRANSCRIPTION FACTOR FAMILY-RELATED"/>
    <property type="match status" value="1"/>
</dbReference>
<evidence type="ECO:0000313" key="3">
    <source>
        <dbReference type="EMBL" id="KAL1409737.1"/>
    </source>
</evidence>
<feature type="coiled-coil region" evidence="1">
    <location>
        <begin position="370"/>
        <end position="397"/>
    </location>
</feature>
<gene>
    <name evidence="3" type="ORF">Q8F55_003734</name>
</gene>
<dbReference type="PANTHER" id="PTHR48125">
    <property type="entry name" value="LP07818P1"/>
    <property type="match status" value="1"/>
</dbReference>
<dbReference type="Proteomes" id="UP001565368">
    <property type="component" value="Unassembled WGS sequence"/>
</dbReference>
<dbReference type="GeneID" id="95984777"/>
<feature type="compositionally biased region" description="Low complexity" evidence="2">
    <location>
        <begin position="21"/>
        <end position="44"/>
    </location>
</feature>
<feature type="compositionally biased region" description="Acidic residues" evidence="2">
    <location>
        <begin position="660"/>
        <end position="677"/>
    </location>
</feature>
<evidence type="ECO:0008006" key="5">
    <source>
        <dbReference type="Google" id="ProtNLM"/>
    </source>
</evidence>
<feature type="region of interest" description="Disordered" evidence="2">
    <location>
        <begin position="308"/>
        <end position="343"/>
    </location>
</feature>
<comment type="caution">
    <text evidence="3">The sequence shown here is derived from an EMBL/GenBank/DDBJ whole genome shotgun (WGS) entry which is preliminary data.</text>
</comment>
<feature type="compositionally biased region" description="Low complexity" evidence="2">
    <location>
        <begin position="732"/>
        <end position="746"/>
    </location>
</feature>
<evidence type="ECO:0000313" key="4">
    <source>
        <dbReference type="Proteomes" id="UP001565368"/>
    </source>
</evidence>
<reference evidence="3 4" key="1">
    <citation type="submission" date="2023-08" db="EMBL/GenBank/DDBJ databases">
        <title>Annotated Genome Sequence of Vanrija albida AlHP1.</title>
        <authorList>
            <person name="Herzog R."/>
        </authorList>
    </citation>
    <scope>NUCLEOTIDE SEQUENCE [LARGE SCALE GENOMIC DNA]</scope>
    <source>
        <strain evidence="3 4">AlHP1</strain>
    </source>
</reference>
<feature type="region of interest" description="Disordered" evidence="2">
    <location>
        <begin position="977"/>
        <end position="1004"/>
    </location>
</feature>
<keyword evidence="4" id="KW-1185">Reference proteome</keyword>
<keyword evidence="1" id="KW-0175">Coiled coil</keyword>
<feature type="region of interest" description="Disordered" evidence="2">
    <location>
        <begin position="221"/>
        <end position="272"/>
    </location>
</feature>
<dbReference type="EMBL" id="JBBXJM010000003">
    <property type="protein sequence ID" value="KAL1409737.1"/>
    <property type="molecule type" value="Genomic_DNA"/>
</dbReference>
<feature type="coiled-coil region" evidence="1">
    <location>
        <begin position="126"/>
        <end position="160"/>
    </location>
</feature>
<accession>A0ABR3Q543</accession>
<feature type="compositionally biased region" description="Low complexity" evidence="2">
    <location>
        <begin position="329"/>
        <end position="343"/>
    </location>
</feature>
<feature type="compositionally biased region" description="Acidic residues" evidence="2">
    <location>
        <begin position="912"/>
        <end position="921"/>
    </location>
</feature>
<sequence>MATATKPAPIVVPDGTEGAGPSASTPGTPRTPRTPAAPTSTAAAAAALAPSHPLAAELASLRQQLAQYRSAAHQASIDVQGVRLELELSKEEANGLRSTNGALQAEVETLRSTPDPPVKPAPSNALAELSLAHRRLSAKLDFTEAQLAATALELSAAKQELTASHRVREKERAAALELERIEEDREDEIAWERNERKRVEEQKKLCDLALEEYKSLVKALDPNAVPPPLPRRKPSDNILTTPPLLDGQAAAEPTLADKPERKDSKNWKPVQKGEAIAAVKDVDAKQPVTPSDDSASVVEAVLPVATYTIDDGEDDDEDDDDEIDQLSKPADAPDTPSAASTASASADAISNLLLGQRGVHRLFKDFAAALSAKDTEIRKLHNKVDELQTEVTVAKDQLTAETAVRVEAQVDRDRVLRDDASAAKVVERYMTFSQKAHATVHMHLGHLRQRSSATQKALRADAKVARQRLRGETERAGRLRAAAEDLASELGREAAGRRREVALRLQLIAADEARARKAESWLDKLRRAREAAEADGRGFIAPDAAASLLTEAAALLGPLEAAAEQEAPGSSRKGWRGRWLGGGRKASVSAGPAAATPQDESVARVFLAEELVQHLVADLQIETERRVDLERQRVAWLAKEAEAGVDPELEGEAGGLLWDADGEEAGNDEGADDDDKEGEGKKAPEDEAADDAPSLPQLEELSGLFEPLEERYRPLQKSLHDQAISLAALRATAAETPSSTSPGGTPESKRSTLRANLGLRPGRTAHDDLVALLDSLHEVIEDARVDTEIAVADEDRVFHGFAALLGVGASGVVQAASVIRDAHAYITTRVGPDAPHAKLQTRVGDIEHDLMAIKRTLHEAEGMAEAADDAAPTPKKKERRSVWHQIELRTVTPSAQRPLHPSLAPAPALASDDADDDDDDSFTTARPGGAAAAAAGTRSILSSVGRTFSSGVAGAASGVAAAPRQVGGLAGGLFGRARAKSRADETQPLVPAAAGKNNNDDDVE</sequence>
<dbReference type="RefSeq" id="XP_069209681.1">
    <property type="nucleotide sequence ID" value="XM_069352263.1"/>
</dbReference>
<organism evidence="3 4">
    <name type="scientific">Vanrija albida</name>
    <dbReference type="NCBI Taxonomy" id="181172"/>
    <lineage>
        <taxon>Eukaryota</taxon>
        <taxon>Fungi</taxon>
        <taxon>Dikarya</taxon>
        <taxon>Basidiomycota</taxon>
        <taxon>Agaricomycotina</taxon>
        <taxon>Tremellomycetes</taxon>
        <taxon>Trichosporonales</taxon>
        <taxon>Trichosporonaceae</taxon>
        <taxon>Vanrija</taxon>
    </lineage>
</organism>
<protein>
    <recommendedName>
        <fullName evidence="5">Up-regulated during septation protein 1 domain-containing protein</fullName>
    </recommendedName>
</protein>
<name>A0ABR3Q543_9TREE</name>
<feature type="compositionally biased region" description="Acidic residues" evidence="2">
    <location>
        <begin position="310"/>
        <end position="324"/>
    </location>
</feature>
<feature type="compositionally biased region" description="Basic and acidic residues" evidence="2">
    <location>
        <begin position="255"/>
        <end position="266"/>
    </location>
</feature>
<feature type="region of interest" description="Disordered" evidence="2">
    <location>
        <begin position="732"/>
        <end position="751"/>
    </location>
</feature>
<feature type="compositionally biased region" description="Low complexity" evidence="2">
    <location>
        <begin position="901"/>
        <end position="911"/>
    </location>
</feature>
<evidence type="ECO:0000256" key="1">
    <source>
        <dbReference type="SAM" id="Coils"/>
    </source>
</evidence>
<feature type="region of interest" description="Disordered" evidence="2">
    <location>
        <begin position="862"/>
        <end position="936"/>
    </location>
</feature>
<proteinExistence type="predicted"/>
<feature type="region of interest" description="Disordered" evidence="2">
    <location>
        <begin position="658"/>
        <end position="696"/>
    </location>
</feature>